<sequence length="198" mass="22263">MTQIVWDGRFLIADRKCFRGTTVFAAPKLRIKHNGTQSTAFAFAGTYEECNIADQVMMAEDNRELVEQAKSILTEPAGNWQGICVETQVNEQPKAYLCNYLGMREELPANAFMAVGACSDELTIAYRTWQAIAANLDKPAHTLFVYEPTQPEEEVELVKRRATALACFLRTALRGSYYDQYGYPFDVYDAITGNTLCV</sequence>
<accession>A0A8S5MQ12</accession>
<protein>
    <submittedName>
        <fullName evidence="1">Uncharacterized protein</fullName>
    </submittedName>
</protein>
<dbReference type="EMBL" id="BK014959">
    <property type="protein sequence ID" value="DAD84417.1"/>
    <property type="molecule type" value="Genomic_DNA"/>
</dbReference>
<proteinExistence type="predicted"/>
<reference evidence="1" key="1">
    <citation type="journal article" date="2021" name="Proc. Natl. Acad. Sci. U.S.A.">
        <title>A Catalog of Tens of Thousands of Viruses from Human Metagenomes Reveals Hidden Associations with Chronic Diseases.</title>
        <authorList>
            <person name="Tisza M.J."/>
            <person name="Buck C.B."/>
        </authorList>
    </citation>
    <scope>NUCLEOTIDE SEQUENCE</scope>
    <source>
        <strain evidence="1">CtUS21</strain>
    </source>
</reference>
<evidence type="ECO:0000313" key="1">
    <source>
        <dbReference type="EMBL" id="DAD84417.1"/>
    </source>
</evidence>
<name>A0A8S5MQ12_9CAUD</name>
<organism evidence="1">
    <name type="scientific">Podoviridae sp. ctUS21</name>
    <dbReference type="NCBI Taxonomy" id="2826557"/>
    <lineage>
        <taxon>Viruses</taxon>
        <taxon>Duplodnaviria</taxon>
        <taxon>Heunggongvirae</taxon>
        <taxon>Uroviricota</taxon>
        <taxon>Caudoviricetes</taxon>
    </lineage>
</organism>